<accession>A0A0C2C948</accession>
<evidence type="ECO:0000256" key="1">
    <source>
        <dbReference type="ARBA" id="ARBA00000185"/>
    </source>
</evidence>
<evidence type="ECO:0000256" key="4">
    <source>
        <dbReference type="ARBA" id="ARBA00006559"/>
    </source>
</evidence>
<sequence>MPSSSAPCAAESKASKRNSVLRKIEFLCLDLVRQLSSPSQPTRIILRASEDDAHKQVVILPRQDMRLTFIMQCLSRIYQLVSNGQQSTKRDLYYDNKNLYKSQANLDRTITAICDLLDEPRTALNIISSSKGILSGALAFLTMDQKLIDCRNQQVLIFESLMDHRVISEAFFIIVVEKDATFQKMIDEGFFDFFPKSVLVTGKGYPDICTRQVLRWLVDQLALPIFGLFDSDPHGIEIMLTFKYGSVSERREGLGCCVKQIQWLGFKPSDIRNLPIRGHQFLKLCNRDFVKITKIRRRAQGLDEHDVVEELDVLRTLRTKLELEALSTIAPQFIIRAYLFPRLAVLLESPSRNLQYPTLETDEQVDDNGTRLGCEAT</sequence>
<evidence type="ECO:0000313" key="15">
    <source>
        <dbReference type="EMBL" id="KIH52813.1"/>
    </source>
</evidence>
<feature type="domain" description="Topoisomerase 6 subunit A/Spo11 TOPRIM" evidence="14">
    <location>
        <begin position="172"/>
        <end position="341"/>
    </location>
</feature>
<keyword evidence="10 12" id="KW-0413">Isomerase</keyword>
<evidence type="ECO:0000256" key="5">
    <source>
        <dbReference type="ARBA" id="ARBA00012895"/>
    </source>
</evidence>
<evidence type="ECO:0000256" key="12">
    <source>
        <dbReference type="PROSITE-ProRule" id="PRU01385"/>
    </source>
</evidence>
<dbReference type="Gene3D" id="1.10.10.10">
    <property type="entry name" value="Winged helix-like DNA-binding domain superfamily/Winged helix DNA-binding domain"/>
    <property type="match status" value="1"/>
</dbReference>
<comment type="cofactor">
    <cofactor evidence="2">
        <name>Mg(2+)</name>
        <dbReference type="ChEBI" id="CHEBI:18420"/>
    </cofactor>
</comment>
<gene>
    <name evidence="15" type="ORF">ANCDUO_17077</name>
</gene>
<dbReference type="PRINTS" id="PR01551">
    <property type="entry name" value="SPO11HOMOLOG"/>
</dbReference>
<dbReference type="GO" id="GO:0007131">
    <property type="term" value="P:reciprocal meiotic recombination"/>
    <property type="evidence" value="ECO:0007669"/>
    <property type="project" value="TreeGrafter"/>
</dbReference>
<dbReference type="InterPro" id="IPR002815">
    <property type="entry name" value="Spo11/TopoVI_A"/>
</dbReference>
<dbReference type="EMBL" id="KN742741">
    <property type="protein sequence ID" value="KIH52813.1"/>
    <property type="molecule type" value="Genomic_DNA"/>
</dbReference>
<comment type="catalytic activity">
    <reaction evidence="1 12">
        <text>ATP-dependent breakage, passage and rejoining of double-stranded DNA.</text>
        <dbReference type="EC" id="5.6.2.2"/>
    </reaction>
</comment>
<dbReference type="EC" id="5.6.2.2" evidence="5"/>
<dbReference type="Pfam" id="PF04406">
    <property type="entry name" value="TP6A_N"/>
    <property type="match status" value="1"/>
</dbReference>
<dbReference type="GO" id="GO:0005524">
    <property type="term" value="F:ATP binding"/>
    <property type="evidence" value="ECO:0007669"/>
    <property type="project" value="InterPro"/>
</dbReference>
<dbReference type="InterPro" id="IPR013049">
    <property type="entry name" value="Spo11/TopoVI_A_N"/>
</dbReference>
<evidence type="ECO:0000256" key="8">
    <source>
        <dbReference type="ARBA" id="ARBA00023029"/>
    </source>
</evidence>
<dbReference type="Proteomes" id="UP000054047">
    <property type="component" value="Unassembled WGS sequence"/>
</dbReference>
<feature type="active site" description="O-(5'-phospho-DNA)-tyrosine intermediate" evidence="12">
    <location>
        <position position="94"/>
    </location>
</feature>
<keyword evidence="9 12" id="KW-0238">DNA-binding</keyword>
<dbReference type="GO" id="GO:0042138">
    <property type="term" value="P:meiotic DNA double-strand break formation"/>
    <property type="evidence" value="ECO:0007669"/>
    <property type="project" value="InterPro"/>
</dbReference>
<evidence type="ECO:0000256" key="9">
    <source>
        <dbReference type="ARBA" id="ARBA00023125"/>
    </source>
</evidence>
<dbReference type="InterPro" id="IPR013048">
    <property type="entry name" value="Meiotic_Spo11"/>
</dbReference>
<keyword evidence="11" id="KW-0539">Nucleus</keyword>
<dbReference type="InterPro" id="IPR036388">
    <property type="entry name" value="WH-like_DNA-bd_sf"/>
</dbReference>
<dbReference type="GO" id="GO:0046872">
    <property type="term" value="F:metal ion binding"/>
    <property type="evidence" value="ECO:0007669"/>
    <property type="project" value="UniProtKB-KW"/>
</dbReference>
<name>A0A0C2C948_9BILA</name>
<dbReference type="Pfam" id="PF21180">
    <property type="entry name" value="TOP6A-Spo11_Toprim"/>
    <property type="match status" value="1"/>
</dbReference>
<dbReference type="Gene3D" id="3.40.1360.10">
    <property type="match status" value="1"/>
</dbReference>
<dbReference type="InterPro" id="IPR036078">
    <property type="entry name" value="Spo11/TopoVI_A_sf"/>
</dbReference>
<evidence type="ECO:0000256" key="10">
    <source>
        <dbReference type="ARBA" id="ARBA00023235"/>
    </source>
</evidence>
<keyword evidence="8 12" id="KW-0799">Topoisomerase</keyword>
<dbReference type="PANTHER" id="PTHR10848:SF0">
    <property type="entry name" value="MEIOTIC RECOMBINATION PROTEIN SPO11"/>
    <property type="match status" value="1"/>
</dbReference>
<dbReference type="PANTHER" id="PTHR10848">
    <property type="entry name" value="MEIOTIC RECOMBINATION PROTEIN SPO11"/>
    <property type="match status" value="1"/>
</dbReference>
<dbReference type="SUPFAM" id="SSF56726">
    <property type="entry name" value="DNA topoisomerase IV, alpha subunit"/>
    <property type="match status" value="1"/>
</dbReference>
<evidence type="ECO:0000256" key="11">
    <source>
        <dbReference type="ARBA" id="ARBA00023242"/>
    </source>
</evidence>
<keyword evidence="16" id="KW-1185">Reference proteome</keyword>
<dbReference type="GO" id="GO:0003677">
    <property type="term" value="F:DNA binding"/>
    <property type="evidence" value="ECO:0007669"/>
    <property type="project" value="UniProtKB-UniRule"/>
</dbReference>
<dbReference type="PROSITE" id="PS52041">
    <property type="entry name" value="TOPO_IIB"/>
    <property type="match status" value="1"/>
</dbReference>
<evidence type="ECO:0000259" key="13">
    <source>
        <dbReference type="Pfam" id="PF04406"/>
    </source>
</evidence>
<dbReference type="OrthoDB" id="5377392at2759"/>
<evidence type="ECO:0000256" key="3">
    <source>
        <dbReference type="ARBA" id="ARBA00004123"/>
    </source>
</evidence>
<dbReference type="CDD" id="cd00223">
    <property type="entry name" value="TOPRIM_TopoIIB_SPO"/>
    <property type="match status" value="1"/>
</dbReference>
<evidence type="ECO:0000256" key="2">
    <source>
        <dbReference type="ARBA" id="ARBA00001946"/>
    </source>
</evidence>
<feature type="domain" description="Spo11/DNA topoisomerase VI subunit A N-terminal" evidence="13">
    <location>
        <begin position="66"/>
        <end position="126"/>
    </location>
</feature>
<keyword evidence="7" id="KW-0460">Magnesium</keyword>
<reference evidence="15 16" key="1">
    <citation type="submission" date="2013-12" db="EMBL/GenBank/DDBJ databases">
        <title>Draft genome of the parsitic nematode Ancylostoma duodenale.</title>
        <authorList>
            <person name="Mitreva M."/>
        </authorList>
    </citation>
    <scope>NUCLEOTIDE SEQUENCE [LARGE SCALE GENOMIC DNA]</scope>
    <source>
        <strain evidence="15 16">Zhejiang</strain>
    </source>
</reference>
<evidence type="ECO:0000256" key="7">
    <source>
        <dbReference type="ARBA" id="ARBA00022842"/>
    </source>
</evidence>
<dbReference type="InterPro" id="IPR034136">
    <property type="entry name" value="TOPRIM_Topo6A/Spo11"/>
</dbReference>
<dbReference type="GO" id="GO:0000228">
    <property type="term" value="C:nuclear chromosome"/>
    <property type="evidence" value="ECO:0007669"/>
    <property type="project" value="TreeGrafter"/>
</dbReference>
<organism evidence="15 16">
    <name type="scientific">Ancylostoma duodenale</name>
    <dbReference type="NCBI Taxonomy" id="51022"/>
    <lineage>
        <taxon>Eukaryota</taxon>
        <taxon>Metazoa</taxon>
        <taxon>Ecdysozoa</taxon>
        <taxon>Nematoda</taxon>
        <taxon>Chromadorea</taxon>
        <taxon>Rhabditida</taxon>
        <taxon>Rhabditina</taxon>
        <taxon>Rhabditomorpha</taxon>
        <taxon>Strongyloidea</taxon>
        <taxon>Ancylostomatidae</taxon>
        <taxon>Ancylostomatinae</taxon>
        <taxon>Ancylostoma</taxon>
    </lineage>
</organism>
<protein>
    <recommendedName>
        <fullName evidence="5">DNA topoisomerase (ATP-hydrolyzing)</fullName>
        <ecNumber evidence="5">5.6.2.2</ecNumber>
    </recommendedName>
</protein>
<proteinExistence type="inferred from homology"/>
<keyword evidence="6" id="KW-0479">Metal-binding</keyword>
<dbReference type="AlphaFoldDB" id="A0A0C2C948"/>
<evidence type="ECO:0000259" key="14">
    <source>
        <dbReference type="Pfam" id="PF21180"/>
    </source>
</evidence>
<dbReference type="GO" id="GO:0003918">
    <property type="term" value="F:DNA topoisomerase type II (double strand cut, ATP-hydrolyzing) activity"/>
    <property type="evidence" value="ECO:0007669"/>
    <property type="project" value="UniProtKB-UniRule"/>
</dbReference>
<comment type="subcellular location">
    <subcellularLocation>
        <location evidence="3">Nucleus</location>
    </subcellularLocation>
</comment>
<dbReference type="PRINTS" id="PR01550">
    <property type="entry name" value="TOP6AFAMILY"/>
</dbReference>
<dbReference type="GO" id="GO:0000706">
    <property type="term" value="P:meiotic DNA double-strand break processing"/>
    <property type="evidence" value="ECO:0007669"/>
    <property type="project" value="TreeGrafter"/>
</dbReference>
<comment type="similarity">
    <text evidence="4 12">Belongs to the TOP6A family.</text>
</comment>
<evidence type="ECO:0000256" key="6">
    <source>
        <dbReference type="ARBA" id="ARBA00022723"/>
    </source>
</evidence>
<evidence type="ECO:0000313" key="16">
    <source>
        <dbReference type="Proteomes" id="UP000054047"/>
    </source>
</evidence>